<organism evidence="2 3">
    <name type="scientific">Blastococcus goldschmidtiae</name>
    <dbReference type="NCBI Taxonomy" id="3075546"/>
    <lineage>
        <taxon>Bacteria</taxon>
        <taxon>Bacillati</taxon>
        <taxon>Actinomycetota</taxon>
        <taxon>Actinomycetes</taxon>
        <taxon>Geodermatophilales</taxon>
        <taxon>Geodermatophilaceae</taxon>
        <taxon>Blastococcus</taxon>
    </lineage>
</organism>
<dbReference type="PANTHER" id="PTHR46375">
    <property type="entry name" value="KELCH REPEAT AND BTB DOMAIN-CONTAINING PROTEIN 13-RELATED"/>
    <property type="match status" value="1"/>
</dbReference>
<feature type="region of interest" description="Disordered" evidence="1">
    <location>
        <begin position="135"/>
        <end position="155"/>
    </location>
</feature>
<name>A0ABU2K8B3_9ACTN</name>
<proteinExistence type="predicted"/>
<gene>
    <name evidence="2" type="ORF">RM425_11025</name>
</gene>
<feature type="region of interest" description="Disordered" evidence="1">
    <location>
        <begin position="16"/>
        <end position="40"/>
    </location>
</feature>
<evidence type="ECO:0008006" key="4">
    <source>
        <dbReference type="Google" id="ProtNLM"/>
    </source>
</evidence>
<evidence type="ECO:0000313" key="3">
    <source>
        <dbReference type="Proteomes" id="UP001183222"/>
    </source>
</evidence>
<dbReference type="InterPro" id="IPR015915">
    <property type="entry name" value="Kelch-typ_b-propeller"/>
</dbReference>
<sequence length="387" mass="40799">MLASALLAATVTGCSTADAEQAPETGAGWRQLPDPPLGPRDDAVLVGLGDRVLVVGGEEFSCPPNADCTAPQEPLFDDGAVYDSATDAWRATAPPPFGLRRGRGVTAALDGTAYLVTTCADGPACEAPPRLLSYRPDDDRWTDHGPVPGPQPLPRRVTTVGGSLLVYSTGDTLVEAADLLFDPETSAWTELPDDPLPMTDDRFMVPVEGHLVLAASPSAVLPPDTGSADPAARSDRTPAARFDLDRGEWAVLPDAPGQGHQLLPTDRGPLLDGHYSGASGWLLDTGTWTWSALPVHDLEYDDINGVLDRDRAVYDIHSLAFTRLLVYDSVTDAYVTFPSPPGREDVYGDSSTALGRDLVVVGGQRSGTAPGDDDPAADAWLWIAPAG</sequence>
<dbReference type="SUPFAM" id="SSF117281">
    <property type="entry name" value="Kelch motif"/>
    <property type="match status" value="1"/>
</dbReference>
<dbReference type="PANTHER" id="PTHR46375:SF3">
    <property type="entry name" value="KELCH REPEAT AND BTB DOMAIN-CONTAINING PROTEIN 13"/>
    <property type="match status" value="1"/>
</dbReference>
<evidence type="ECO:0000313" key="2">
    <source>
        <dbReference type="EMBL" id="MDT0276431.1"/>
    </source>
</evidence>
<dbReference type="Gene3D" id="2.120.10.80">
    <property type="entry name" value="Kelch-type beta propeller"/>
    <property type="match status" value="1"/>
</dbReference>
<protein>
    <recommendedName>
        <fullName evidence="4">Kelch motif-containing protein</fullName>
    </recommendedName>
</protein>
<evidence type="ECO:0000256" key="1">
    <source>
        <dbReference type="SAM" id="MobiDB-lite"/>
    </source>
</evidence>
<reference evidence="3" key="1">
    <citation type="submission" date="2023-07" db="EMBL/GenBank/DDBJ databases">
        <title>30 novel species of actinomycetes from the DSMZ collection.</title>
        <authorList>
            <person name="Nouioui I."/>
        </authorList>
    </citation>
    <scope>NUCLEOTIDE SEQUENCE [LARGE SCALE GENOMIC DNA]</scope>
    <source>
        <strain evidence="3">DSM 46792</strain>
    </source>
</reference>
<accession>A0ABU2K8B3</accession>
<dbReference type="EMBL" id="JAVREI010000006">
    <property type="protein sequence ID" value="MDT0276431.1"/>
    <property type="molecule type" value="Genomic_DNA"/>
</dbReference>
<dbReference type="RefSeq" id="WP_311345248.1">
    <property type="nucleotide sequence ID" value="NZ_JAVREI010000006.1"/>
</dbReference>
<dbReference type="InterPro" id="IPR052392">
    <property type="entry name" value="Kelch-BTB_domain-containing"/>
</dbReference>
<dbReference type="Proteomes" id="UP001183222">
    <property type="component" value="Unassembled WGS sequence"/>
</dbReference>
<comment type="caution">
    <text evidence="2">The sequence shown here is derived from an EMBL/GenBank/DDBJ whole genome shotgun (WGS) entry which is preliminary data.</text>
</comment>
<keyword evidence="3" id="KW-1185">Reference proteome</keyword>